<dbReference type="Proteomes" id="UP000638648">
    <property type="component" value="Unassembled WGS sequence"/>
</dbReference>
<comment type="caution">
    <text evidence="2">The sequence shown here is derived from an EMBL/GenBank/DDBJ whole genome shotgun (WGS) entry which is preliminary data.</text>
</comment>
<name>A0A927N1C6_9ACTN</name>
<dbReference type="Gene3D" id="3.40.190.10">
    <property type="entry name" value="Periplasmic binding protein-like II"/>
    <property type="match status" value="1"/>
</dbReference>
<dbReference type="AlphaFoldDB" id="A0A927N1C6"/>
<keyword evidence="2" id="KW-0813">Transport</keyword>
<dbReference type="PANTHER" id="PTHR43649">
    <property type="entry name" value="ARABINOSE-BINDING PROTEIN-RELATED"/>
    <property type="match status" value="1"/>
</dbReference>
<dbReference type="PANTHER" id="PTHR43649:SF12">
    <property type="entry name" value="DIACETYLCHITOBIOSE BINDING PROTEIN DASA"/>
    <property type="match status" value="1"/>
</dbReference>
<dbReference type="EMBL" id="JADBEM010000001">
    <property type="protein sequence ID" value="MBE1607137.1"/>
    <property type="molecule type" value="Genomic_DNA"/>
</dbReference>
<keyword evidence="3" id="KW-1185">Reference proteome</keyword>
<protein>
    <submittedName>
        <fullName evidence="2">Multiple sugar transport system substrate-binding protein</fullName>
    </submittedName>
</protein>
<dbReference type="InterPro" id="IPR050490">
    <property type="entry name" value="Bact_solute-bd_prot1"/>
</dbReference>
<keyword evidence="2" id="KW-0762">Sugar transport</keyword>
<keyword evidence="1" id="KW-0732">Signal</keyword>
<evidence type="ECO:0000256" key="1">
    <source>
        <dbReference type="SAM" id="SignalP"/>
    </source>
</evidence>
<dbReference type="InterPro" id="IPR006059">
    <property type="entry name" value="SBP"/>
</dbReference>
<accession>A0A927N1C6</accession>
<proteinExistence type="predicted"/>
<feature type="chain" id="PRO_5037804729" evidence="1">
    <location>
        <begin position="31"/>
        <end position="445"/>
    </location>
</feature>
<dbReference type="Pfam" id="PF13416">
    <property type="entry name" value="SBP_bac_8"/>
    <property type="match status" value="1"/>
</dbReference>
<dbReference type="PROSITE" id="PS51257">
    <property type="entry name" value="PROKAR_LIPOPROTEIN"/>
    <property type="match status" value="1"/>
</dbReference>
<evidence type="ECO:0000313" key="3">
    <source>
        <dbReference type="Proteomes" id="UP000638648"/>
    </source>
</evidence>
<sequence length="445" mass="47287">MKKLGRWARAGAAVAALALLAACGTSGSGAQGSGTGTVKMVLWPGPEGDAMAKVVSAYNNGQGKKDHIKVNMTLLSRADTFSKEATLMTSKSADFDVYFTASYLVAQHAPYLVPLQKVDASAYFPTAAKSLQVGGKQVALPLDVSNHFLFYRTDLITKLQSDPAWKAAYGRISQQLLGQKMTPKAPADWTWNDFIATAAFFSKKYNPTSPTKFGTALQAKNLLYNAMIWDDVLWSYGGNWLDSSGKPALTSAAAKSAMNVYRTVYTKGLTSPDSSQAEFPETQAALTSGNAAFAVQWAAGYADLDNKTKSPTTAGKIGVAPVPGDKHMTHVHALAVAINKYGKNQSAAAKWMTYLSTPEAMTTYAQAGGIPAMPKVLSAEKAVNPIYPFVARDLASNSFSEPALPKTFDIYSMLAQNLSGAWVGQGSTQEALEKANSDLAGLVGQ</sequence>
<evidence type="ECO:0000313" key="2">
    <source>
        <dbReference type="EMBL" id="MBE1607137.1"/>
    </source>
</evidence>
<gene>
    <name evidence="2" type="ORF">HEB94_003985</name>
</gene>
<organism evidence="2 3">
    <name type="scientific">Actinopolymorpha pittospori</name>
    <dbReference type="NCBI Taxonomy" id="648752"/>
    <lineage>
        <taxon>Bacteria</taxon>
        <taxon>Bacillati</taxon>
        <taxon>Actinomycetota</taxon>
        <taxon>Actinomycetes</taxon>
        <taxon>Propionibacteriales</taxon>
        <taxon>Actinopolymorphaceae</taxon>
        <taxon>Actinopolymorpha</taxon>
    </lineage>
</organism>
<feature type="signal peptide" evidence="1">
    <location>
        <begin position="1"/>
        <end position="30"/>
    </location>
</feature>
<dbReference type="SUPFAM" id="SSF53850">
    <property type="entry name" value="Periplasmic binding protein-like II"/>
    <property type="match status" value="1"/>
</dbReference>
<dbReference type="RefSeq" id="WP_192751130.1">
    <property type="nucleotide sequence ID" value="NZ_BAABJL010000175.1"/>
</dbReference>
<reference evidence="2" key="1">
    <citation type="submission" date="2020-10" db="EMBL/GenBank/DDBJ databases">
        <title>Sequencing the genomes of 1000 actinobacteria strains.</title>
        <authorList>
            <person name="Klenk H.-P."/>
        </authorList>
    </citation>
    <scope>NUCLEOTIDE SEQUENCE</scope>
    <source>
        <strain evidence="2">DSM 45354</strain>
    </source>
</reference>